<dbReference type="InterPro" id="IPR003439">
    <property type="entry name" value="ABC_transporter-like_ATP-bd"/>
</dbReference>
<evidence type="ECO:0000256" key="14">
    <source>
        <dbReference type="ARBA" id="ARBA00022967"/>
    </source>
</evidence>
<keyword evidence="11" id="KW-0571">Peptide transport</keyword>
<dbReference type="InterPro" id="IPR027417">
    <property type="entry name" value="P-loop_NTPase"/>
</dbReference>
<dbReference type="InParanoid" id="A0A674JIQ0"/>
<keyword evidence="16" id="KW-1064">Adaptive immunity</keyword>
<dbReference type="InterPro" id="IPR036640">
    <property type="entry name" value="ABC1_TM_sf"/>
</dbReference>
<dbReference type="Ensembl" id="ENSTMTT00000021271.1">
    <property type="protein sequence ID" value="ENSTMTP00000020553.1"/>
    <property type="gene ID" value="ENSTMTG00000014906.1"/>
</dbReference>
<evidence type="ECO:0000256" key="3">
    <source>
        <dbReference type="ARBA" id="ARBA00006493"/>
    </source>
</evidence>
<dbReference type="Pfam" id="PF00005">
    <property type="entry name" value="ABC_tran"/>
    <property type="match status" value="1"/>
</dbReference>
<dbReference type="GO" id="GO:0016887">
    <property type="term" value="F:ATP hydrolysis activity"/>
    <property type="evidence" value="ECO:0007669"/>
    <property type="project" value="InterPro"/>
</dbReference>
<dbReference type="GO" id="GO:0046978">
    <property type="term" value="F:TAP1 binding"/>
    <property type="evidence" value="ECO:0007669"/>
    <property type="project" value="UniProtKB-ARBA"/>
</dbReference>
<evidence type="ECO:0000256" key="2">
    <source>
        <dbReference type="ARBA" id="ARBA00004477"/>
    </source>
</evidence>
<keyword evidence="5 22" id="KW-0812">Transmembrane</keyword>
<dbReference type="Gene3D" id="3.40.50.300">
    <property type="entry name" value="P-loop containing nucleotide triphosphate hydrolases"/>
    <property type="match status" value="1"/>
</dbReference>
<comment type="catalytic activity">
    <reaction evidence="19">
        <text>a peptide antigen(in) + ATP + H2O = a peptide antigen(out) + ADP + phosphate + H(+)</text>
        <dbReference type="Rhea" id="RHEA:65972"/>
        <dbReference type="Rhea" id="RHEA-COMP:16941"/>
        <dbReference type="ChEBI" id="CHEBI:15377"/>
        <dbReference type="ChEBI" id="CHEBI:15378"/>
        <dbReference type="ChEBI" id="CHEBI:30616"/>
        <dbReference type="ChEBI" id="CHEBI:43474"/>
        <dbReference type="ChEBI" id="CHEBI:166823"/>
        <dbReference type="ChEBI" id="CHEBI:456216"/>
        <dbReference type="EC" id="7.4.2.14"/>
    </reaction>
    <physiologicalReaction direction="left-to-right" evidence="19">
        <dbReference type="Rhea" id="RHEA:65973"/>
    </physiologicalReaction>
</comment>
<keyword evidence="14" id="KW-1278">Translocase</keyword>
<dbReference type="PANTHER" id="PTHR43394">
    <property type="entry name" value="ATP-DEPENDENT PERMEASE MDL1, MITOCHONDRIAL"/>
    <property type="match status" value="1"/>
</dbReference>
<dbReference type="FunFam" id="3.40.50.300:FF:000140">
    <property type="entry name" value="Lipid A export ATP-binding/permease protein MsbA"/>
    <property type="match status" value="1"/>
</dbReference>
<dbReference type="GO" id="GO:0042825">
    <property type="term" value="C:TAP complex"/>
    <property type="evidence" value="ECO:0007669"/>
    <property type="project" value="InterPro"/>
</dbReference>
<evidence type="ECO:0000256" key="22">
    <source>
        <dbReference type="SAM" id="Phobius"/>
    </source>
</evidence>
<dbReference type="PROSITE" id="PS00211">
    <property type="entry name" value="ABC_TRANSPORTER_1"/>
    <property type="match status" value="1"/>
</dbReference>
<dbReference type="PRINTS" id="PR01897">
    <property type="entry name" value="TAP2PROTEIN"/>
</dbReference>
<reference evidence="25" key="1">
    <citation type="submission" date="2025-08" db="UniProtKB">
        <authorList>
            <consortium name="Ensembl"/>
        </authorList>
    </citation>
    <scope>IDENTIFICATION</scope>
</reference>
<dbReference type="InterPro" id="IPR003593">
    <property type="entry name" value="AAA+_ATPase"/>
</dbReference>
<gene>
    <name evidence="25" type="primary">LOC112124014</name>
</gene>
<dbReference type="PANTHER" id="PTHR43394:SF14">
    <property type="entry name" value="TRANSPORTER 2, ATP BINDING CASSETTE SUBFAMILY B"/>
    <property type="match status" value="1"/>
</dbReference>
<keyword evidence="13" id="KW-0653">Protein transport</keyword>
<organism evidence="25 26">
    <name type="scientific">Terrapene triunguis</name>
    <name type="common">Three-toed box turtle</name>
    <dbReference type="NCBI Taxonomy" id="2587831"/>
    <lineage>
        <taxon>Eukaryota</taxon>
        <taxon>Metazoa</taxon>
        <taxon>Chordata</taxon>
        <taxon>Craniata</taxon>
        <taxon>Vertebrata</taxon>
        <taxon>Euteleostomi</taxon>
        <taxon>Archelosauria</taxon>
        <taxon>Testudinata</taxon>
        <taxon>Testudines</taxon>
        <taxon>Cryptodira</taxon>
        <taxon>Durocryptodira</taxon>
        <taxon>Testudinoidea</taxon>
        <taxon>Emydidae</taxon>
        <taxon>Terrapene</taxon>
    </lineage>
</organism>
<evidence type="ECO:0000256" key="5">
    <source>
        <dbReference type="ARBA" id="ARBA00022692"/>
    </source>
</evidence>
<evidence type="ECO:0000256" key="15">
    <source>
        <dbReference type="ARBA" id="ARBA00022989"/>
    </source>
</evidence>
<keyword evidence="8" id="KW-0256">Endoplasmic reticulum</keyword>
<keyword evidence="6" id="KW-0479">Metal-binding</keyword>
<comment type="similarity">
    <text evidence="3">Belongs to the ABC transporter superfamily. ABCB family. MHC peptide exporter (TC 3.A.1.209) subfamily.</text>
</comment>
<dbReference type="InterPro" id="IPR011527">
    <property type="entry name" value="ABC1_TM_dom"/>
</dbReference>
<evidence type="ECO:0000256" key="7">
    <source>
        <dbReference type="ARBA" id="ARBA00022741"/>
    </source>
</evidence>
<dbReference type="PROSITE" id="PS50929">
    <property type="entry name" value="ABC_TM1F"/>
    <property type="match status" value="1"/>
</dbReference>
<comment type="cofactor">
    <cofactor evidence="1">
        <name>Mg(2+)</name>
        <dbReference type="ChEBI" id="CHEBI:18420"/>
    </cofactor>
</comment>
<dbReference type="Pfam" id="PF00664">
    <property type="entry name" value="ABC_membrane"/>
    <property type="match status" value="1"/>
</dbReference>
<keyword evidence="10" id="KW-0460">Magnesium</keyword>
<dbReference type="GO" id="GO:0005524">
    <property type="term" value="F:ATP binding"/>
    <property type="evidence" value="ECO:0007669"/>
    <property type="project" value="UniProtKB-KW"/>
</dbReference>
<feature type="domain" description="ABC transmembrane type-1" evidence="24">
    <location>
        <begin position="186"/>
        <end position="443"/>
    </location>
</feature>
<dbReference type="SUPFAM" id="SSF52540">
    <property type="entry name" value="P-loop containing nucleoside triphosphate hydrolases"/>
    <property type="match status" value="1"/>
</dbReference>
<protein>
    <recommendedName>
        <fullName evidence="20">Antigen peptide transporter 2</fullName>
        <ecNumber evidence="18">7.4.2.14</ecNumber>
    </recommendedName>
    <alternativeName>
        <fullName evidence="21">ATP-binding cassette sub-family B member 3</fullName>
    </alternativeName>
</protein>
<keyword evidence="15 22" id="KW-1133">Transmembrane helix</keyword>
<dbReference type="InterPro" id="IPR005293">
    <property type="entry name" value="Tap2/ABCB3"/>
</dbReference>
<reference evidence="25" key="2">
    <citation type="submission" date="2025-09" db="UniProtKB">
        <authorList>
            <consortium name="Ensembl"/>
        </authorList>
    </citation>
    <scope>IDENTIFICATION</scope>
</reference>
<dbReference type="GeneTree" id="ENSGT00940000160499"/>
<dbReference type="SUPFAM" id="SSF90123">
    <property type="entry name" value="ABC transporter transmembrane region"/>
    <property type="match status" value="1"/>
</dbReference>
<accession>A0A674JIQ0</accession>
<dbReference type="GO" id="GO:0015433">
    <property type="term" value="F:ABC-type peptide antigen transporter activity"/>
    <property type="evidence" value="ECO:0007669"/>
    <property type="project" value="UniProtKB-EC"/>
</dbReference>
<keyword evidence="4" id="KW-0813">Transport</keyword>
<dbReference type="InterPro" id="IPR017871">
    <property type="entry name" value="ABC_transporter-like_CS"/>
</dbReference>
<evidence type="ECO:0000256" key="4">
    <source>
        <dbReference type="ARBA" id="ARBA00022448"/>
    </source>
</evidence>
<evidence type="ECO:0000256" key="8">
    <source>
        <dbReference type="ARBA" id="ARBA00022824"/>
    </source>
</evidence>
<evidence type="ECO:0000256" key="19">
    <source>
        <dbReference type="ARBA" id="ARBA00048240"/>
    </source>
</evidence>
<keyword evidence="12" id="KW-0391">Immunity</keyword>
<evidence type="ECO:0000259" key="23">
    <source>
        <dbReference type="PROSITE" id="PS50893"/>
    </source>
</evidence>
<feature type="domain" description="ABC transporter" evidence="23">
    <location>
        <begin position="490"/>
        <end position="720"/>
    </location>
</feature>
<dbReference type="Proteomes" id="UP000472274">
    <property type="component" value="Unplaced"/>
</dbReference>
<comment type="subcellular location">
    <subcellularLocation>
        <location evidence="2">Endoplasmic reticulum membrane</location>
        <topology evidence="2">Multi-pass membrane protein</topology>
    </subcellularLocation>
</comment>
<evidence type="ECO:0000256" key="1">
    <source>
        <dbReference type="ARBA" id="ARBA00001946"/>
    </source>
</evidence>
<dbReference type="PROSITE" id="PS50893">
    <property type="entry name" value="ABC_TRANSPORTER_2"/>
    <property type="match status" value="1"/>
</dbReference>
<evidence type="ECO:0000256" key="16">
    <source>
        <dbReference type="ARBA" id="ARBA00023130"/>
    </source>
</evidence>
<evidence type="ECO:0000313" key="25">
    <source>
        <dbReference type="Ensembl" id="ENSTMTP00000020553.1"/>
    </source>
</evidence>
<dbReference type="GO" id="GO:0002250">
    <property type="term" value="P:adaptive immune response"/>
    <property type="evidence" value="ECO:0007669"/>
    <property type="project" value="UniProtKB-KW"/>
</dbReference>
<dbReference type="InterPro" id="IPR039421">
    <property type="entry name" value="Type_1_exporter"/>
</dbReference>
<dbReference type="AlphaFoldDB" id="A0A674JIQ0"/>
<feature type="transmembrane region" description="Helical" evidence="22">
    <location>
        <begin position="224"/>
        <end position="250"/>
    </location>
</feature>
<dbReference type="FunFam" id="1.20.1560.10:FF:000042">
    <property type="entry name" value="Antigen peptide transporter 2"/>
    <property type="match status" value="1"/>
</dbReference>
<evidence type="ECO:0000256" key="17">
    <source>
        <dbReference type="ARBA" id="ARBA00023136"/>
    </source>
</evidence>
<evidence type="ECO:0000256" key="11">
    <source>
        <dbReference type="ARBA" id="ARBA00022856"/>
    </source>
</evidence>
<dbReference type="GO" id="GO:0046872">
    <property type="term" value="F:metal ion binding"/>
    <property type="evidence" value="ECO:0007669"/>
    <property type="project" value="UniProtKB-KW"/>
</dbReference>
<sequence length="746" mass="81061">MGGSVGARTPGLTAPLCSLSAGPVATMALPLTLRLGCPLLLCDLALRALLGWGAPSLAPLGLPATWLEAAVRFLGLWGAWGLLAPDRPCLSPRRALAALCLLPPLYLTLRRCLPLPDVPPALLAGAPWAWLLMNYGAVGLAQLTWGALGQGDRAGGPGAEDTERESRATLRRLVGLSRPDVPVLSGAFVFLTLAVIGETFIPYYTGRVIDILGSAYDPDAFSTAIGLMCLASFGSSLAAGCRGGLFMFTLSRLNIRIRQLLFSSLVHQDLAFFQQVKTGDLTSRLSKDTTMMSRSVPANANIFLRSLVKALGLYGFMLGLSWRLTLLTLIEMPLTMAAEKVYDAMLKAIQDSLALSGEVVRESVSSIETVRSFATEEEESRRYEAALAETHRLKNRRDLERALYLLFRRLLQLAVQVLMLYCGHQQIRAGLLTKGSLVSFILYQGDTLVYMYGDLLSNVGAAEKVFEYLDREPAVRTDGTRAPESLQGHVSFHNVSFSYPSRPDRQVLKDVSFELRPREVTALVGLNGSGKSTCVGLLERFYEPQAGEILLDGAPLREYEHRYLHRQVALVGQEPVLFSGSIRENIAYGLGGCGEEQVTRAARAAHASGFITELDSDVGEKGGQLSAGQKQRIAIARALIRQPAVLILDEATSALDVESECIRQSVLSRGRRTVLVIAHRMQTVENADRIVVLEGGAVAEEGTHAELMGRKGPYYRLVQRDLAKGNLAPVAEEREVWSSLLSMLPS</sequence>
<evidence type="ECO:0000256" key="13">
    <source>
        <dbReference type="ARBA" id="ARBA00022927"/>
    </source>
</evidence>
<evidence type="ECO:0000256" key="10">
    <source>
        <dbReference type="ARBA" id="ARBA00022842"/>
    </source>
</evidence>
<name>A0A674JIQ0_9SAUR</name>
<keyword evidence="17 22" id="KW-0472">Membrane</keyword>
<evidence type="ECO:0000256" key="6">
    <source>
        <dbReference type="ARBA" id="ARBA00022723"/>
    </source>
</evidence>
<evidence type="ECO:0000256" key="12">
    <source>
        <dbReference type="ARBA" id="ARBA00022859"/>
    </source>
</evidence>
<evidence type="ECO:0000256" key="18">
    <source>
        <dbReference type="ARBA" id="ARBA00034522"/>
    </source>
</evidence>
<evidence type="ECO:0000256" key="20">
    <source>
        <dbReference type="ARBA" id="ARBA00070706"/>
    </source>
</evidence>
<keyword evidence="9" id="KW-0067">ATP-binding</keyword>
<keyword evidence="7" id="KW-0547">Nucleotide-binding</keyword>
<evidence type="ECO:0000256" key="9">
    <source>
        <dbReference type="ARBA" id="ARBA00022840"/>
    </source>
</evidence>
<dbReference type="GO" id="GO:0042287">
    <property type="term" value="F:MHC protein binding"/>
    <property type="evidence" value="ECO:0007669"/>
    <property type="project" value="InterPro"/>
</dbReference>
<evidence type="ECO:0000256" key="21">
    <source>
        <dbReference type="ARBA" id="ARBA00084065"/>
    </source>
</evidence>
<dbReference type="EC" id="7.4.2.14" evidence="18"/>
<dbReference type="CDD" id="cd18590">
    <property type="entry name" value="ABC_6TM_TAP2"/>
    <property type="match status" value="1"/>
</dbReference>
<dbReference type="GO" id="GO:0015031">
    <property type="term" value="P:protein transport"/>
    <property type="evidence" value="ECO:0007669"/>
    <property type="project" value="UniProtKB-KW"/>
</dbReference>
<evidence type="ECO:0000313" key="26">
    <source>
        <dbReference type="Proteomes" id="UP000472274"/>
    </source>
</evidence>
<dbReference type="GO" id="GO:0015421">
    <property type="term" value="F:ABC-type oligopeptide transporter activity"/>
    <property type="evidence" value="ECO:0007669"/>
    <property type="project" value="TreeGrafter"/>
</dbReference>
<proteinExistence type="inferred from homology"/>
<dbReference type="SMART" id="SM00382">
    <property type="entry name" value="AAA"/>
    <property type="match status" value="1"/>
</dbReference>
<dbReference type="Gene3D" id="1.20.1560.10">
    <property type="entry name" value="ABC transporter type 1, transmembrane domain"/>
    <property type="match status" value="1"/>
</dbReference>
<evidence type="ECO:0000259" key="24">
    <source>
        <dbReference type="PROSITE" id="PS50929"/>
    </source>
</evidence>
<dbReference type="GO" id="GO:0019885">
    <property type="term" value="P:antigen processing and presentation of endogenous peptide antigen via MHC class I"/>
    <property type="evidence" value="ECO:0007669"/>
    <property type="project" value="InterPro"/>
</dbReference>
<keyword evidence="26" id="KW-1185">Reference proteome</keyword>
<feature type="transmembrane region" description="Helical" evidence="22">
    <location>
        <begin position="181"/>
        <end position="204"/>
    </location>
</feature>